<protein>
    <recommendedName>
        <fullName evidence="1">Winged helix DNA-binding domain-containing protein</fullName>
    </recommendedName>
</protein>
<evidence type="ECO:0000259" key="1">
    <source>
        <dbReference type="Pfam" id="PF13601"/>
    </source>
</evidence>
<dbReference type="Gene3D" id="1.10.10.10">
    <property type="entry name" value="Winged helix-like DNA-binding domain superfamily/Winged helix DNA-binding domain"/>
    <property type="match status" value="1"/>
</dbReference>
<dbReference type="SUPFAM" id="SSF46785">
    <property type="entry name" value="Winged helix' DNA-binding domain"/>
    <property type="match status" value="1"/>
</dbReference>
<gene>
    <name evidence="2" type="ORF">GCM10009762_02400</name>
</gene>
<reference evidence="2 3" key="1">
    <citation type="journal article" date="2019" name="Int. J. Syst. Evol. Microbiol.">
        <title>The Global Catalogue of Microorganisms (GCM) 10K type strain sequencing project: providing services to taxonomists for standard genome sequencing and annotation.</title>
        <authorList>
            <consortium name="The Broad Institute Genomics Platform"/>
            <consortium name="The Broad Institute Genome Sequencing Center for Infectious Disease"/>
            <person name="Wu L."/>
            <person name="Ma J."/>
        </authorList>
    </citation>
    <scope>NUCLEOTIDE SEQUENCE [LARGE SCALE GENOMIC DNA]</scope>
    <source>
        <strain evidence="2 3">JCM 14588</strain>
    </source>
</reference>
<dbReference type="PANTHER" id="PTHR37318:SF1">
    <property type="entry name" value="BSL7504 PROTEIN"/>
    <property type="match status" value="1"/>
</dbReference>
<dbReference type="Proteomes" id="UP001501288">
    <property type="component" value="Unassembled WGS sequence"/>
</dbReference>
<keyword evidence="3" id="KW-1185">Reference proteome</keyword>
<name>A0ABN2B2L5_9MICO</name>
<organism evidence="2 3">
    <name type="scientific">Dermacoccus barathri</name>
    <dbReference type="NCBI Taxonomy" id="322601"/>
    <lineage>
        <taxon>Bacteria</taxon>
        <taxon>Bacillati</taxon>
        <taxon>Actinomycetota</taxon>
        <taxon>Actinomycetes</taxon>
        <taxon>Micrococcales</taxon>
        <taxon>Dermacoccaceae</taxon>
        <taxon>Dermacoccus</taxon>
    </lineage>
</organism>
<dbReference type="CDD" id="cd00090">
    <property type="entry name" value="HTH_ARSR"/>
    <property type="match status" value="1"/>
</dbReference>
<evidence type="ECO:0000313" key="2">
    <source>
        <dbReference type="EMBL" id="GAA1531755.1"/>
    </source>
</evidence>
<dbReference type="EMBL" id="BAAANV010000007">
    <property type="protein sequence ID" value="GAA1531755.1"/>
    <property type="molecule type" value="Genomic_DNA"/>
</dbReference>
<dbReference type="InterPro" id="IPR036390">
    <property type="entry name" value="WH_DNA-bd_sf"/>
</dbReference>
<proteinExistence type="predicted"/>
<feature type="domain" description="Winged helix DNA-binding" evidence="1">
    <location>
        <begin position="16"/>
        <end position="95"/>
    </location>
</feature>
<accession>A0ABN2B2L5</accession>
<dbReference type="Pfam" id="PF13601">
    <property type="entry name" value="HTH_34"/>
    <property type="match status" value="1"/>
</dbReference>
<dbReference type="InterPro" id="IPR027395">
    <property type="entry name" value="WH_DNA-bd_dom"/>
</dbReference>
<dbReference type="InterPro" id="IPR036388">
    <property type="entry name" value="WH-like_DNA-bd_sf"/>
</dbReference>
<dbReference type="InterPro" id="IPR011991">
    <property type="entry name" value="ArsR-like_HTH"/>
</dbReference>
<dbReference type="PANTHER" id="PTHR37318">
    <property type="entry name" value="BSL7504 PROTEIN"/>
    <property type="match status" value="1"/>
</dbReference>
<evidence type="ECO:0000313" key="3">
    <source>
        <dbReference type="Proteomes" id="UP001501288"/>
    </source>
</evidence>
<sequence length="110" mass="11642">MSAVTPAFDEVIHAPIRLRICVMLAPVASAGFQGLREDLDVADSVLSKHLKTLSEAGYVSLRREGAKGKRPTTWVTLTKAGRVALNRHLAALEELAAQASTSTSATSSTP</sequence>
<comment type="caution">
    <text evidence="2">The sequence shown here is derived from an EMBL/GenBank/DDBJ whole genome shotgun (WGS) entry which is preliminary data.</text>
</comment>